<feature type="transmembrane region" description="Helical" evidence="9">
    <location>
        <begin position="228"/>
        <end position="248"/>
    </location>
</feature>
<dbReference type="PANTHER" id="PTHR33908:SF11">
    <property type="entry name" value="MEMBRANE PROTEIN"/>
    <property type="match status" value="1"/>
</dbReference>
<dbReference type="RefSeq" id="WP_015884049.1">
    <property type="nucleotide sequence ID" value="NC_012669.1"/>
</dbReference>
<dbReference type="OrthoDB" id="5166595at2"/>
<accession>C5C2W8</accession>
<evidence type="ECO:0000313" key="12">
    <source>
        <dbReference type="Proteomes" id="UP000007962"/>
    </source>
</evidence>
<dbReference type="PANTHER" id="PTHR33908">
    <property type="entry name" value="MANNOSYLTRANSFERASE YKCB-RELATED"/>
    <property type="match status" value="1"/>
</dbReference>
<dbReference type="GO" id="GO:0016763">
    <property type="term" value="F:pentosyltransferase activity"/>
    <property type="evidence" value="ECO:0007669"/>
    <property type="project" value="TreeGrafter"/>
</dbReference>
<dbReference type="InterPro" id="IPR050297">
    <property type="entry name" value="LipidA_mod_glycosyltrf_83"/>
</dbReference>
<feature type="transmembrane region" description="Helical" evidence="9">
    <location>
        <begin position="303"/>
        <end position="320"/>
    </location>
</feature>
<dbReference type="InterPro" id="IPR038731">
    <property type="entry name" value="RgtA/B/C-like"/>
</dbReference>
<feature type="compositionally biased region" description="Low complexity" evidence="8">
    <location>
        <begin position="19"/>
        <end position="34"/>
    </location>
</feature>
<keyword evidence="3" id="KW-0328">Glycosyltransferase</keyword>
<evidence type="ECO:0000259" key="10">
    <source>
        <dbReference type="Pfam" id="PF13231"/>
    </source>
</evidence>
<feature type="transmembrane region" description="Helical" evidence="9">
    <location>
        <begin position="272"/>
        <end position="296"/>
    </location>
</feature>
<sequence length="525" mass="54747">MTTARAARDEASPGRAERGAAPLGRAAREGAPGAESSVTRPAVAWRPVGAAVLALVVVLTVTSARYGYHRDELYFRMLEPAWGYVDQPPLTPLLVQAISGVVDEAWAIRVPATLCAAATVVVVALLARELGGGAGAQTLAAWGYAFAVLPLAFGHLMLTSAIDQLVWPAVLLFAVRALQRDDDRWWVPAGVVAGLATSNKLLVGVLVAGLLLGLAVLGPRRHLRSRGLLVGAAVAAVLALPAIVYQAANGFPQLAMGAALGESNAGDVRLDMWWFLLVMLGPLLVPVWVAGLVALLRRPAWRPSRCVAVAFAVVVAFTFAAGSQPYYPVGVVGALFAAGSVPVWEWATRAGRSRRALVVGGVLANAAVAVVVSLPALPEERLAETPVPAMNGTVGDQVGWPRYVEQVAAVYEGAVEDGAAAPAIIATNYGEAGAIARFGPDLGLPAPYSGHNALSGAAPPEDADVVVVVGEQVELARRVFDSCEVRARLDNDVDVDNEEQGVPVAVCAGRSSSWAEIWPLFAHLD</sequence>
<gene>
    <name evidence="11" type="ordered locus">Bcav_3570</name>
</gene>
<keyword evidence="4" id="KW-0808">Transferase</keyword>
<keyword evidence="2" id="KW-1003">Cell membrane</keyword>
<keyword evidence="12" id="KW-1185">Reference proteome</keyword>
<keyword evidence="7 9" id="KW-0472">Membrane</keyword>
<name>C5C2W8_BEUC1</name>
<keyword evidence="6 9" id="KW-1133">Transmembrane helix</keyword>
<feature type="transmembrane region" description="Helical" evidence="9">
    <location>
        <begin position="356"/>
        <end position="377"/>
    </location>
</feature>
<evidence type="ECO:0000256" key="9">
    <source>
        <dbReference type="SAM" id="Phobius"/>
    </source>
</evidence>
<feature type="transmembrane region" description="Helical" evidence="9">
    <location>
        <begin position="185"/>
        <end position="216"/>
    </location>
</feature>
<dbReference type="GO" id="GO:0009103">
    <property type="term" value="P:lipopolysaccharide biosynthetic process"/>
    <property type="evidence" value="ECO:0007669"/>
    <property type="project" value="UniProtKB-ARBA"/>
</dbReference>
<evidence type="ECO:0000256" key="1">
    <source>
        <dbReference type="ARBA" id="ARBA00004651"/>
    </source>
</evidence>
<feature type="transmembrane region" description="Helical" evidence="9">
    <location>
        <begin position="139"/>
        <end position="158"/>
    </location>
</feature>
<organism evidence="11 12">
    <name type="scientific">Beutenbergia cavernae (strain ATCC BAA-8 / DSM 12333 / CCUG 43141 / JCM 11478 / NBRC 16432 / NCIMB 13614 / HKI 0122)</name>
    <dbReference type="NCBI Taxonomy" id="471853"/>
    <lineage>
        <taxon>Bacteria</taxon>
        <taxon>Bacillati</taxon>
        <taxon>Actinomycetota</taxon>
        <taxon>Actinomycetes</taxon>
        <taxon>Micrococcales</taxon>
        <taxon>Beutenbergiaceae</taxon>
        <taxon>Beutenbergia</taxon>
    </lineage>
</organism>
<proteinExistence type="predicted"/>
<evidence type="ECO:0000256" key="6">
    <source>
        <dbReference type="ARBA" id="ARBA00022989"/>
    </source>
</evidence>
<dbReference type="HOGENOM" id="CLU_037625_0_0_11"/>
<dbReference type="GO" id="GO:0005886">
    <property type="term" value="C:plasma membrane"/>
    <property type="evidence" value="ECO:0007669"/>
    <property type="project" value="UniProtKB-SubCell"/>
</dbReference>
<evidence type="ECO:0000256" key="5">
    <source>
        <dbReference type="ARBA" id="ARBA00022692"/>
    </source>
</evidence>
<dbReference type="AlphaFoldDB" id="C5C2W8"/>
<evidence type="ECO:0000313" key="11">
    <source>
        <dbReference type="EMBL" id="ACQ81812.1"/>
    </source>
</evidence>
<evidence type="ECO:0000256" key="3">
    <source>
        <dbReference type="ARBA" id="ARBA00022676"/>
    </source>
</evidence>
<dbReference type="KEGG" id="bcv:Bcav_3570"/>
<feature type="transmembrane region" description="Helical" evidence="9">
    <location>
        <begin position="48"/>
        <end position="68"/>
    </location>
</feature>
<feature type="transmembrane region" description="Helical" evidence="9">
    <location>
        <begin position="326"/>
        <end position="344"/>
    </location>
</feature>
<feature type="compositionally biased region" description="Basic and acidic residues" evidence="8">
    <location>
        <begin position="1"/>
        <end position="18"/>
    </location>
</feature>
<evidence type="ECO:0000256" key="8">
    <source>
        <dbReference type="SAM" id="MobiDB-lite"/>
    </source>
</evidence>
<evidence type="ECO:0000256" key="2">
    <source>
        <dbReference type="ARBA" id="ARBA00022475"/>
    </source>
</evidence>
<reference evidence="11 12" key="1">
    <citation type="journal article" date="2009" name="Stand. Genomic Sci.">
        <title>Complete genome sequence of Beutenbergia cavernae type strain (HKI 0122).</title>
        <authorList>
            <person name="Land M."/>
            <person name="Pukall R."/>
            <person name="Abt B."/>
            <person name="Goker M."/>
            <person name="Rohde M."/>
            <person name="Glavina Del Rio T."/>
            <person name="Tice H."/>
            <person name="Copeland A."/>
            <person name="Cheng J.F."/>
            <person name="Lucas S."/>
            <person name="Chen F."/>
            <person name="Nolan M."/>
            <person name="Bruce D."/>
            <person name="Goodwin L."/>
            <person name="Pitluck S."/>
            <person name="Ivanova N."/>
            <person name="Mavromatis K."/>
            <person name="Ovchinnikova G."/>
            <person name="Pati A."/>
            <person name="Chen A."/>
            <person name="Palaniappan K."/>
            <person name="Hauser L."/>
            <person name="Chang Y.J."/>
            <person name="Jefferies C.C."/>
            <person name="Saunders E."/>
            <person name="Brettin T."/>
            <person name="Detter J.C."/>
            <person name="Han C."/>
            <person name="Chain P."/>
            <person name="Bristow J."/>
            <person name="Eisen J.A."/>
            <person name="Markowitz V."/>
            <person name="Hugenholtz P."/>
            <person name="Kyrpides N.C."/>
            <person name="Klenk H.P."/>
            <person name="Lapidus A."/>
        </authorList>
    </citation>
    <scope>NUCLEOTIDE SEQUENCE [LARGE SCALE GENOMIC DNA]</scope>
    <source>
        <strain evidence="12">ATCC BAA-8 / DSM 12333 / NBRC 16432</strain>
    </source>
</reference>
<comment type="subcellular location">
    <subcellularLocation>
        <location evidence="1">Cell membrane</location>
        <topology evidence="1">Multi-pass membrane protein</topology>
    </subcellularLocation>
</comment>
<dbReference type="eggNOG" id="COG1807">
    <property type="taxonomic scope" value="Bacteria"/>
</dbReference>
<dbReference type="STRING" id="471853.Bcav_3570"/>
<dbReference type="Proteomes" id="UP000007962">
    <property type="component" value="Chromosome"/>
</dbReference>
<protein>
    <recommendedName>
        <fullName evidence="10">Glycosyltransferase RgtA/B/C/D-like domain-containing protein</fullName>
    </recommendedName>
</protein>
<keyword evidence="5 9" id="KW-0812">Transmembrane</keyword>
<evidence type="ECO:0000256" key="7">
    <source>
        <dbReference type="ARBA" id="ARBA00023136"/>
    </source>
</evidence>
<feature type="domain" description="Glycosyltransferase RgtA/B/C/D-like" evidence="10">
    <location>
        <begin position="86"/>
        <end position="245"/>
    </location>
</feature>
<dbReference type="EMBL" id="CP001618">
    <property type="protein sequence ID" value="ACQ81812.1"/>
    <property type="molecule type" value="Genomic_DNA"/>
</dbReference>
<evidence type="ECO:0000256" key="4">
    <source>
        <dbReference type="ARBA" id="ARBA00022679"/>
    </source>
</evidence>
<feature type="transmembrane region" description="Helical" evidence="9">
    <location>
        <begin position="106"/>
        <end position="127"/>
    </location>
</feature>
<feature type="region of interest" description="Disordered" evidence="8">
    <location>
        <begin position="1"/>
        <end position="34"/>
    </location>
</feature>
<dbReference type="Pfam" id="PF13231">
    <property type="entry name" value="PMT_2"/>
    <property type="match status" value="1"/>
</dbReference>